<comment type="caution">
    <text evidence="2">The sequence shown here is derived from an EMBL/GenBank/DDBJ whole genome shotgun (WGS) entry which is preliminary data.</text>
</comment>
<protein>
    <recommendedName>
        <fullName evidence="1">HNH nuclease domain-containing protein</fullName>
    </recommendedName>
</protein>
<gene>
    <name evidence="2" type="ORF">LCGC14_1838260</name>
</gene>
<organism evidence="2">
    <name type="scientific">marine sediment metagenome</name>
    <dbReference type="NCBI Taxonomy" id="412755"/>
    <lineage>
        <taxon>unclassified sequences</taxon>
        <taxon>metagenomes</taxon>
        <taxon>ecological metagenomes</taxon>
    </lineage>
</organism>
<evidence type="ECO:0000259" key="1">
    <source>
        <dbReference type="SMART" id="SM00507"/>
    </source>
</evidence>
<reference evidence="2" key="1">
    <citation type="journal article" date="2015" name="Nature">
        <title>Complex archaea that bridge the gap between prokaryotes and eukaryotes.</title>
        <authorList>
            <person name="Spang A."/>
            <person name="Saw J.H."/>
            <person name="Jorgensen S.L."/>
            <person name="Zaremba-Niedzwiedzka K."/>
            <person name="Martijn J."/>
            <person name="Lind A.E."/>
            <person name="van Eijk R."/>
            <person name="Schleper C."/>
            <person name="Guy L."/>
            <person name="Ettema T.J."/>
        </authorList>
    </citation>
    <scope>NUCLEOTIDE SEQUENCE</scope>
</reference>
<sequence>MGKSGWHHDEETKKRIAGARKAYFADMSSDERATFGNKVSMGVKKTVDAMSGEERNQKFGHSETSKRFYREHPEVAIRISRALSETRRSLSLEDRGQWARNAAEACRVSPLRAMSYNDEWRQRISESVKLLWTDEKRREQGRRALEQWVQGRWGSKTLGHTRNNYPSNWEFIKIVIRERDGNACRLCGLDGVLHIHHINYDTFDCRWENLITLCDSHHARTNYDREYWQELLSGKIREEGEKVIA</sequence>
<dbReference type="SMART" id="SM00507">
    <property type="entry name" value="HNHc"/>
    <property type="match status" value="1"/>
</dbReference>
<feature type="domain" description="HNH nuclease" evidence="1">
    <location>
        <begin position="171"/>
        <end position="219"/>
    </location>
</feature>
<proteinExistence type="predicted"/>
<name>A0A0F9GE23_9ZZZZ</name>
<dbReference type="EMBL" id="LAZR01018263">
    <property type="protein sequence ID" value="KKL97064.1"/>
    <property type="molecule type" value="Genomic_DNA"/>
</dbReference>
<dbReference type="InterPro" id="IPR003615">
    <property type="entry name" value="HNH_nuc"/>
</dbReference>
<accession>A0A0F9GE23</accession>
<dbReference type="AlphaFoldDB" id="A0A0F9GE23"/>
<dbReference type="CDD" id="cd00085">
    <property type="entry name" value="HNHc"/>
    <property type="match status" value="1"/>
</dbReference>
<evidence type="ECO:0000313" key="2">
    <source>
        <dbReference type="EMBL" id="KKL97064.1"/>
    </source>
</evidence>